<dbReference type="AlphaFoldDB" id="A0A8S4SDE1"/>
<keyword evidence="2" id="KW-1185">Reference proteome</keyword>
<sequence length="78" mass="8986">MIQTKEPTRPDRDQAQDLYFHDDTGKFSFSISNVFEVHQSVLGQRGGLPPKPFSLWGGDSCPIVRRKWVDMMTEKLEC</sequence>
<comment type="caution">
    <text evidence="1">The sequence shown here is derived from an EMBL/GenBank/DDBJ whole genome shotgun (WGS) entry which is preliminary data.</text>
</comment>
<gene>
    <name evidence="1" type="primary">jg2873</name>
    <name evidence="1" type="ORF">PAEG_LOCUS25709</name>
</gene>
<proteinExistence type="predicted"/>
<reference evidence="1" key="1">
    <citation type="submission" date="2022-03" db="EMBL/GenBank/DDBJ databases">
        <authorList>
            <person name="Lindestad O."/>
        </authorList>
    </citation>
    <scope>NUCLEOTIDE SEQUENCE</scope>
</reference>
<dbReference type="Proteomes" id="UP000838756">
    <property type="component" value="Unassembled WGS sequence"/>
</dbReference>
<evidence type="ECO:0000313" key="1">
    <source>
        <dbReference type="EMBL" id="CAH2267135.1"/>
    </source>
</evidence>
<name>A0A8S4SDE1_9NEOP</name>
<protein>
    <submittedName>
        <fullName evidence="1">Jg2873 protein</fullName>
    </submittedName>
</protein>
<accession>A0A8S4SDE1</accession>
<dbReference type="EMBL" id="CAKXAJ010026348">
    <property type="protein sequence ID" value="CAH2267135.1"/>
    <property type="molecule type" value="Genomic_DNA"/>
</dbReference>
<organism evidence="1 2">
    <name type="scientific">Pararge aegeria aegeria</name>
    <dbReference type="NCBI Taxonomy" id="348720"/>
    <lineage>
        <taxon>Eukaryota</taxon>
        <taxon>Metazoa</taxon>
        <taxon>Ecdysozoa</taxon>
        <taxon>Arthropoda</taxon>
        <taxon>Hexapoda</taxon>
        <taxon>Insecta</taxon>
        <taxon>Pterygota</taxon>
        <taxon>Neoptera</taxon>
        <taxon>Endopterygota</taxon>
        <taxon>Lepidoptera</taxon>
        <taxon>Glossata</taxon>
        <taxon>Ditrysia</taxon>
        <taxon>Papilionoidea</taxon>
        <taxon>Nymphalidae</taxon>
        <taxon>Satyrinae</taxon>
        <taxon>Satyrini</taxon>
        <taxon>Parargina</taxon>
        <taxon>Pararge</taxon>
    </lineage>
</organism>
<evidence type="ECO:0000313" key="2">
    <source>
        <dbReference type="Proteomes" id="UP000838756"/>
    </source>
</evidence>